<name>A0ABR1BWE5_NECAM</name>
<protein>
    <submittedName>
        <fullName evidence="1">Uncharacterized protein</fullName>
    </submittedName>
</protein>
<reference evidence="1 2" key="1">
    <citation type="submission" date="2023-08" db="EMBL/GenBank/DDBJ databases">
        <title>A Necator americanus chromosomal reference genome.</title>
        <authorList>
            <person name="Ilik V."/>
            <person name="Petrzelkova K.J."/>
            <person name="Pardy F."/>
            <person name="Fuh T."/>
            <person name="Niatou-Singa F.S."/>
            <person name="Gouil Q."/>
            <person name="Baker L."/>
            <person name="Ritchie M.E."/>
            <person name="Jex A.R."/>
            <person name="Gazzola D."/>
            <person name="Li H."/>
            <person name="Toshio Fujiwara R."/>
            <person name="Zhan B."/>
            <person name="Aroian R.V."/>
            <person name="Pafco B."/>
            <person name="Schwarz E.M."/>
        </authorList>
    </citation>
    <scope>NUCLEOTIDE SEQUENCE [LARGE SCALE GENOMIC DNA]</scope>
    <source>
        <strain evidence="1 2">Aroian</strain>
        <tissue evidence="1">Whole animal</tissue>
    </source>
</reference>
<gene>
    <name evidence="1" type="primary">Necator_chrI.g2660</name>
    <name evidence="1" type="ORF">RB195_006532</name>
</gene>
<dbReference type="EMBL" id="JAVFWL010000001">
    <property type="protein sequence ID" value="KAK6729540.1"/>
    <property type="molecule type" value="Genomic_DNA"/>
</dbReference>
<organism evidence="1 2">
    <name type="scientific">Necator americanus</name>
    <name type="common">Human hookworm</name>
    <dbReference type="NCBI Taxonomy" id="51031"/>
    <lineage>
        <taxon>Eukaryota</taxon>
        <taxon>Metazoa</taxon>
        <taxon>Ecdysozoa</taxon>
        <taxon>Nematoda</taxon>
        <taxon>Chromadorea</taxon>
        <taxon>Rhabditida</taxon>
        <taxon>Rhabditina</taxon>
        <taxon>Rhabditomorpha</taxon>
        <taxon>Strongyloidea</taxon>
        <taxon>Ancylostomatidae</taxon>
        <taxon>Bunostominae</taxon>
        <taxon>Necator</taxon>
    </lineage>
</organism>
<sequence length="325" mass="36786">MSWEAFTTRSWDVIKYVDLRPKQPRTILDPGLMVNLNKESRLLTVFQDSIIIEQVPLFQQPVSARYRDADVVLTLSSPSLFIKFRIRLSNTADRCSLCLALSEFMLVDECIPQSKGPRTRLFVDNVSSTQNSNTREHSSQNYQSNFCELSCNSSSSQQSLFGSEYRFSSQPEFHNMLSQRKLSQEIFSTSPQPSHFGSSPFHSSFSPLSSQPSFSPHLNQVKFCANDRRSETLSQSLDQSCQRLDTTRYQTHCKKIANPTQQSTRKEAESQADCTEVWGSTPEEIRSELSRLINTVSFHSLVQTIQQLLPTLQTATNDAAGDGKT</sequence>
<comment type="caution">
    <text evidence="1">The sequence shown here is derived from an EMBL/GenBank/DDBJ whole genome shotgun (WGS) entry which is preliminary data.</text>
</comment>
<evidence type="ECO:0000313" key="2">
    <source>
        <dbReference type="Proteomes" id="UP001303046"/>
    </source>
</evidence>
<evidence type="ECO:0000313" key="1">
    <source>
        <dbReference type="EMBL" id="KAK6729540.1"/>
    </source>
</evidence>
<keyword evidence="2" id="KW-1185">Reference proteome</keyword>
<accession>A0ABR1BWE5</accession>
<dbReference type="Proteomes" id="UP001303046">
    <property type="component" value="Unassembled WGS sequence"/>
</dbReference>
<proteinExistence type="predicted"/>